<dbReference type="InParanoid" id="A0A672P4I3"/>
<accession>A0A672P4I3</accession>
<dbReference type="InterPro" id="IPR036397">
    <property type="entry name" value="RNaseH_sf"/>
</dbReference>
<protein>
    <recommendedName>
        <fullName evidence="3">Tc1-like transposase DDE domain-containing protein</fullName>
    </recommendedName>
</protein>
<evidence type="ECO:0008006" key="3">
    <source>
        <dbReference type="Google" id="ProtNLM"/>
    </source>
</evidence>
<name>A0A672P4I3_SINGR</name>
<dbReference type="GO" id="GO:0003676">
    <property type="term" value="F:nucleic acid binding"/>
    <property type="evidence" value="ECO:0007669"/>
    <property type="project" value="InterPro"/>
</dbReference>
<reference evidence="1" key="2">
    <citation type="submission" date="2025-09" db="UniProtKB">
        <authorList>
            <consortium name="Ensembl"/>
        </authorList>
    </citation>
    <scope>IDENTIFICATION</scope>
</reference>
<organism evidence="1 2">
    <name type="scientific">Sinocyclocheilus grahami</name>
    <name type="common">Dianchi golden-line fish</name>
    <name type="synonym">Barbus grahami</name>
    <dbReference type="NCBI Taxonomy" id="75366"/>
    <lineage>
        <taxon>Eukaryota</taxon>
        <taxon>Metazoa</taxon>
        <taxon>Chordata</taxon>
        <taxon>Craniata</taxon>
        <taxon>Vertebrata</taxon>
        <taxon>Euteleostomi</taxon>
        <taxon>Actinopterygii</taxon>
        <taxon>Neopterygii</taxon>
        <taxon>Teleostei</taxon>
        <taxon>Ostariophysi</taxon>
        <taxon>Cypriniformes</taxon>
        <taxon>Cyprinidae</taxon>
        <taxon>Cyprininae</taxon>
        <taxon>Sinocyclocheilus</taxon>
    </lineage>
</organism>
<evidence type="ECO:0000313" key="1">
    <source>
        <dbReference type="Ensembl" id="ENSSGRP00000058240.1"/>
    </source>
</evidence>
<proteinExistence type="predicted"/>
<evidence type="ECO:0000313" key="2">
    <source>
        <dbReference type="Proteomes" id="UP000472262"/>
    </source>
</evidence>
<dbReference type="Proteomes" id="UP000472262">
    <property type="component" value="Unassembled WGS sequence"/>
</dbReference>
<sequence length="89" mass="10363">LQLQSDSTSAKMLVHQSELEHQYELQHLPWPDKSPDLNFIKQLWAVLERKVRNRFSPPTSLKQLADVPLYTIQKLYESILRSCIKGKCG</sequence>
<reference evidence="1" key="1">
    <citation type="submission" date="2025-08" db="UniProtKB">
        <authorList>
            <consortium name="Ensembl"/>
        </authorList>
    </citation>
    <scope>IDENTIFICATION</scope>
</reference>
<dbReference type="Ensembl" id="ENSSGRT00000062150.1">
    <property type="protein sequence ID" value="ENSSGRP00000058240.1"/>
    <property type="gene ID" value="ENSSGRG00000030358.1"/>
</dbReference>
<dbReference type="AlphaFoldDB" id="A0A672P4I3"/>
<dbReference type="Gene3D" id="3.30.420.10">
    <property type="entry name" value="Ribonuclease H-like superfamily/Ribonuclease H"/>
    <property type="match status" value="1"/>
</dbReference>
<keyword evidence="2" id="KW-1185">Reference proteome</keyword>